<dbReference type="InterPro" id="IPR011067">
    <property type="entry name" value="Plasmid_toxin/cell-grow_inhib"/>
</dbReference>
<evidence type="ECO:0000313" key="4">
    <source>
        <dbReference type="Proteomes" id="UP000093267"/>
    </source>
</evidence>
<evidence type="ECO:0000256" key="1">
    <source>
        <dbReference type="ARBA" id="ARBA00007521"/>
    </source>
</evidence>
<keyword evidence="2" id="KW-1277">Toxin-antitoxin system</keyword>
<comment type="similarity">
    <text evidence="1">Belongs to the PemK/MazF family.</text>
</comment>
<evidence type="ECO:0000313" key="3">
    <source>
        <dbReference type="EMBL" id="ANZ67045.1"/>
    </source>
</evidence>
<dbReference type="Proteomes" id="UP000093267">
    <property type="component" value="Chromosome"/>
</dbReference>
<protein>
    <submittedName>
        <fullName evidence="3">Uncharacterized protein</fullName>
    </submittedName>
</protein>
<dbReference type="RefSeq" id="WP_056987711.1">
    <property type="nucleotide sequence ID" value="NZ_CP014912.1"/>
</dbReference>
<evidence type="ECO:0000256" key="2">
    <source>
        <dbReference type="ARBA" id="ARBA00022649"/>
    </source>
</evidence>
<organism evidence="3 4">
    <name type="scientific">Secundilactobacillus paracollinoides</name>
    <dbReference type="NCBI Taxonomy" id="240427"/>
    <lineage>
        <taxon>Bacteria</taxon>
        <taxon>Bacillati</taxon>
        <taxon>Bacillota</taxon>
        <taxon>Bacilli</taxon>
        <taxon>Lactobacillales</taxon>
        <taxon>Lactobacillaceae</taxon>
        <taxon>Secundilactobacillus</taxon>
    </lineage>
</organism>
<sequence>MSPKQGDLIYIDAEPHIGHEEGGHDPAAGNIKQPMVVISNDGYNQQTGMVVCMPITSKQVENRRMYAPIADFDSGIKGSIILFQVPNYDFVGRHGEVVGKISNTVLNRLIDFAKTIY</sequence>
<dbReference type="GO" id="GO:0003677">
    <property type="term" value="F:DNA binding"/>
    <property type="evidence" value="ECO:0007669"/>
    <property type="project" value="InterPro"/>
</dbReference>
<dbReference type="EMBL" id="CP014924">
    <property type="protein sequence ID" value="ANZ67045.1"/>
    <property type="molecule type" value="Genomic_DNA"/>
</dbReference>
<dbReference type="SUPFAM" id="SSF50118">
    <property type="entry name" value="Cell growth inhibitor/plasmid maintenance toxic component"/>
    <property type="match status" value="1"/>
</dbReference>
<dbReference type="Pfam" id="PF02452">
    <property type="entry name" value="PemK_toxin"/>
    <property type="match status" value="1"/>
</dbReference>
<keyword evidence="4" id="KW-1185">Reference proteome</keyword>
<name>A0A1B2IYA0_9LACO</name>
<dbReference type="OrthoDB" id="9808744at2"/>
<reference evidence="3 4" key="1">
    <citation type="submission" date="2016-03" db="EMBL/GenBank/DDBJ databases">
        <title>Pediococcus and Lactobacillus from brewery environment - whole genome sequencing and assembly.</title>
        <authorList>
            <person name="Behr J."/>
            <person name="Geissler A.J."/>
            <person name="Vogel R.F."/>
        </authorList>
    </citation>
    <scope>NUCLEOTIDE SEQUENCE [LARGE SCALE GENOMIC DNA]</scope>
    <source>
        <strain evidence="3 4">TMW 1.1995</strain>
    </source>
</reference>
<dbReference type="Gene3D" id="2.30.30.110">
    <property type="match status" value="1"/>
</dbReference>
<proteinExistence type="inferred from homology"/>
<dbReference type="KEGG" id="lpd:AYR62_10550"/>
<dbReference type="InterPro" id="IPR003477">
    <property type="entry name" value="PemK-like"/>
</dbReference>
<dbReference type="AlphaFoldDB" id="A0A1B2IYA0"/>
<accession>A0A1B2IYA0</accession>
<dbReference type="STRING" id="240427.AYR62_10550"/>
<gene>
    <name evidence="3" type="ORF">AYR63_07825</name>
</gene>